<dbReference type="Proteomes" id="UP000199632">
    <property type="component" value="Unassembled WGS sequence"/>
</dbReference>
<evidence type="ECO:0000259" key="2">
    <source>
        <dbReference type="Pfam" id="PF13399"/>
    </source>
</evidence>
<protein>
    <submittedName>
        <fullName evidence="3">LytR cell envelope-related transcriptional attenuator</fullName>
    </submittedName>
</protein>
<evidence type="ECO:0000256" key="1">
    <source>
        <dbReference type="SAM" id="Phobius"/>
    </source>
</evidence>
<keyword evidence="4" id="KW-1185">Reference proteome</keyword>
<reference evidence="4" key="1">
    <citation type="submission" date="2016-10" db="EMBL/GenBank/DDBJ databases">
        <authorList>
            <person name="Varghese N."/>
            <person name="Submissions S."/>
        </authorList>
    </citation>
    <scope>NUCLEOTIDE SEQUENCE [LARGE SCALE GENOMIC DNA]</scope>
    <source>
        <strain evidence="4">DSM 44718</strain>
    </source>
</reference>
<evidence type="ECO:0000313" key="4">
    <source>
        <dbReference type="Proteomes" id="UP000199632"/>
    </source>
</evidence>
<keyword evidence="1" id="KW-1133">Transmembrane helix</keyword>
<keyword evidence="1" id="KW-0812">Transmembrane</keyword>
<dbReference type="STRING" id="137265.SAMN05421684_5129"/>
<feature type="domain" description="LytR/CpsA/Psr regulator C-terminal" evidence="2">
    <location>
        <begin position="58"/>
        <end position="144"/>
    </location>
</feature>
<organism evidence="3 4">
    <name type="scientific">Asanoa ishikariensis</name>
    <dbReference type="NCBI Taxonomy" id="137265"/>
    <lineage>
        <taxon>Bacteria</taxon>
        <taxon>Bacillati</taxon>
        <taxon>Actinomycetota</taxon>
        <taxon>Actinomycetes</taxon>
        <taxon>Micromonosporales</taxon>
        <taxon>Micromonosporaceae</taxon>
        <taxon>Asanoa</taxon>
    </lineage>
</organism>
<dbReference type="AlphaFoldDB" id="A0A1H3T326"/>
<dbReference type="EMBL" id="FNQB01000003">
    <property type="protein sequence ID" value="SDZ44632.1"/>
    <property type="molecule type" value="Genomic_DNA"/>
</dbReference>
<name>A0A1H3T326_9ACTN</name>
<evidence type="ECO:0000313" key="3">
    <source>
        <dbReference type="EMBL" id="SDZ44632.1"/>
    </source>
</evidence>
<sequence length="178" mass="19004">MTFARVRAIVIASILLILTLTVTTYALLNDSQRGRAVGAQCPAGWPTVDLTFKQNDELKVKVWNATDRPGLADAVATDFTHRTVRVLAEGNAKIAVDGVALLRYGPAAVGDAHVIGAYFLNTAEMGYEATRTDDVVDVLVGNEFKQLATQTEFSVSIAELAAAGQPTLPPRSCEPSKT</sequence>
<gene>
    <name evidence="3" type="ORF">SAMN05421684_5129</name>
</gene>
<keyword evidence="1" id="KW-0472">Membrane</keyword>
<feature type="transmembrane region" description="Helical" evidence="1">
    <location>
        <begin position="6"/>
        <end position="28"/>
    </location>
</feature>
<dbReference type="Pfam" id="PF13399">
    <property type="entry name" value="LytR_C"/>
    <property type="match status" value="1"/>
</dbReference>
<accession>A0A1H3T326</accession>
<proteinExistence type="predicted"/>
<dbReference type="InterPro" id="IPR027381">
    <property type="entry name" value="LytR/CpsA/Psr_C"/>
</dbReference>